<accession>A0ACA9PFG6</accession>
<sequence length="54" mass="6244">MSADSKIQRMNTCIHQTVEADTNKRVLFAQILAKLDHYSDRLLAQVSLMKRTRP</sequence>
<dbReference type="EMBL" id="CAJVPT010033015">
    <property type="protein sequence ID" value="CAG8703398.1"/>
    <property type="molecule type" value="Genomic_DNA"/>
</dbReference>
<keyword evidence="2" id="KW-1185">Reference proteome</keyword>
<reference evidence="1" key="1">
    <citation type="submission" date="2021-06" db="EMBL/GenBank/DDBJ databases">
        <authorList>
            <person name="Kallberg Y."/>
            <person name="Tangrot J."/>
            <person name="Rosling A."/>
        </authorList>
    </citation>
    <scope>NUCLEOTIDE SEQUENCE</scope>
    <source>
        <strain evidence="1">CL356</strain>
    </source>
</reference>
<evidence type="ECO:0000313" key="2">
    <source>
        <dbReference type="Proteomes" id="UP000789525"/>
    </source>
</evidence>
<organism evidence="1 2">
    <name type="scientific">Acaulospora colombiana</name>
    <dbReference type="NCBI Taxonomy" id="27376"/>
    <lineage>
        <taxon>Eukaryota</taxon>
        <taxon>Fungi</taxon>
        <taxon>Fungi incertae sedis</taxon>
        <taxon>Mucoromycota</taxon>
        <taxon>Glomeromycotina</taxon>
        <taxon>Glomeromycetes</taxon>
        <taxon>Diversisporales</taxon>
        <taxon>Acaulosporaceae</taxon>
        <taxon>Acaulospora</taxon>
    </lineage>
</organism>
<comment type="caution">
    <text evidence="1">The sequence shown here is derived from an EMBL/GenBank/DDBJ whole genome shotgun (WGS) entry which is preliminary data.</text>
</comment>
<protein>
    <submittedName>
        <fullName evidence="1">17571_t:CDS:1</fullName>
    </submittedName>
</protein>
<evidence type="ECO:0000313" key="1">
    <source>
        <dbReference type="EMBL" id="CAG8703398.1"/>
    </source>
</evidence>
<gene>
    <name evidence="1" type="ORF">ACOLOM_LOCUS10349</name>
</gene>
<dbReference type="Proteomes" id="UP000789525">
    <property type="component" value="Unassembled WGS sequence"/>
</dbReference>
<name>A0ACA9PFG6_9GLOM</name>
<proteinExistence type="predicted"/>